<evidence type="ECO:0000313" key="2">
    <source>
        <dbReference type="Proteomes" id="UP000299102"/>
    </source>
</evidence>
<organism evidence="1 2">
    <name type="scientific">Eumeta variegata</name>
    <name type="common">Bagworm moth</name>
    <name type="synonym">Eumeta japonica</name>
    <dbReference type="NCBI Taxonomy" id="151549"/>
    <lineage>
        <taxon>Eukaryota</taxon>
        <taxon>Metazoa</taxon>
        <taxon>Ecdysozoa</taxon>
        <taxon>Arthropoda</taxon>
        <taxon>Hexapoda</taxon>
        <taxon>Insecta</taxon>
        <taxon>Pterygota</taxon>
        <taxon>Neoptera</taxon>
        <taxon>Endopterygota</taxon>
        <taxon>Lepidoptera</taxon>
        <taxon>Glossata</taxon>
        <taxon>Ditrysia</taxon>
        <taxon>Tineoidea</taxon>
        <taxon>Psychidae</taxon>
        <taxon>Oiketicinae</taxon>
        <taxon>Eumeta</taxon>
    </lineage>
</organism>
<evidence type="ECO:0000313" key="1">
    <source>
        <dbReference type="EMBL" id="GBP61553.1"/>
    </source>
</evidence>
<accession>A0A4C1XEE3</accession>
<keyword evidence="2" id="KW-1185">Reference proteome</keyword>
<dbReference type="EMBL" id="BGZK01000817">
    <property type="protein sequence ID" value="GBP61553.1"/>
    <property type="molecule type" value="Genomic_DNA"/>
</dbReference>
<gene>
    <name evidence="1" type="ORF">EVAR_46414_1</name>
</gene>
<sequence>MLLANSLIRKLWSSLNHNHNFRTRFSNEADGTYASVILKGDRYTTAYPDDIVSTDDIDNAIGTLTSHITTVVENSSRTVPAKSNRRKLPIDVSELIRDKNAALGRAGKYPTSENRSRARALQRKVKAGMKEIRNENWSDLMSEISPSHKPYWGLVKALKTEGAVPIPALKRPDNSIAFDDREKANCLADGIEYQCSENPPYN</sequence>
<protein>
    <submittedName>
        <fullName evidence="1">Uncharacterized protein</fullName>
    </submittedName>
</protein>
<name>A0A4C1XEE3_EUMVA</name>
<dbReference type="Proteomes" id="UP000299102">
    <property type="component" value="Unassembled WGS sequence"/>
</dbReference>
<reference evidence="1 2" key="1">
    <citation type="journal article" date="2019" name="Commun. Biol.">
        <title>The bagworm genome reveals a unique fibroin gene that provides high tensile strength.</title>
        <authorList>
            <person name="Kono N."/>
            <person name="Nakamura H."/>
            <person name="Ohtoshi R."/>
            <person name="Tomita M."/>
            <person name="Numata K."/>
            <person name="Arakawa K."/>
        </authorList>
    </citation>
    <scope>NUCLEOTIDE SEQUENCE [LARGE SCALE GENOMIC DNA]</scope>
</reference>
<dbReference type="AlphaFoldDB" id="A0A4C1XEE3"/>
<comment type="caution">
    <text evidence="1">The sequence shown here is derived from an EMBL/GenBank/DDBJ whole genome shotgun (WGS) entry which is preliminary data.</text>
</comment>
<proteinExistence type="predicted"/>
<dbReference type="OrthoDB" id="410155at2759"/>